<dbReference type="InterPro" id="IPR021533">
    <property type="entry name" value="PepSY-like"/>
</dbReference>
<keyword evidence="1" id="KW-0732">Signal</keyword>
<feature type="domain" description="Putative beta-lactamase-inhibitor-like PepSY-like" evidence="2">
    <location>
        <begin position="54"/>
        <end position="138"/>
    </location>
</feature>
<dbReference type="Gene3D" id="3.10.450.360">
    <property type="match status" value="1"/>
</dbReference>
<feature type="signal peptide" evidence="1">
    <location>
        <begin position="1"/>
        <end position="19"/>
    </location>
</feature>
<evidence type="ECO:0000259" key="2">
    <source>
        <dbReference type="Pfam" id="PF11396"/>
    </source>
</evidence>
<dbReference type="RefSeq" id="WP_353333258.1">
    <property type="nucleotide sequence ID" value="NZ_AP028055.1"/>
</dbReference>
<evidence type="ECO:0000313" key="3">
    <source>
        <dbReference type="EMBL" id="BEG98377.1"/>
    </source>
</evidence>
<reference evidence="3 4" key="1">
    <citation type="submission" date="2023-04" db="EMBL/GenBank/DDBJ databases">
        <title>Draft genome sequence of acteroides sedimenti strain YN3PY1.</title>
        <authorList>
            <person name="Yoshida N."/>
        </authorList>
    </citation>
    <scope>NUCLEOTIDE SEQUENCE [LARGE SCALE GENOMIC DNA]</scope>
    <source>
        <strain evidence="3 4">YN3PY1</strain>
    </source>
</reference>
<accession>A0ABM8IFW0</accession>
<sequence>MKKLTLMIMAVMIASFAFAQKEQKKNIPAQVEKTFQKQFPNATKVKWEKEGAKYEANFTLDKTEQSVLIDNTGKMVEVEAAIGINQLPKNILSYVTAHYPGKAIKEAAKITDSKGKVTYEAGIKGKDLIFDLNGNFIKESKE</sequence>
<evidence type="ECO:0000313" key="4">
    <source>
        <dbReference type="Proteomes" id="UP001496674"/>
    </source>
</evidence>
<keyword evidence="4" id="KW-1185">Reference proteome</keyword>
<gene>
    <name evidence="3" type="ORF">BSYN_06420</name>
</gene>
<evidence type="ECO:0000256" key="1">
    <source>
        <dbReference type="SAM" id="SignalP"/>
    </source>
</evidence>
<dbReference type="Pfam" id="PF11396">
    <property type="entry name" value="PepSY_like"/>
    <property type="match status" value="1"/>
</dbReference>
<proteinExistence type="predicted"/>
<dbReference type="Proteomes" id="UP001496674">
    <property type="component" value="Chromosome"/>
</dbReference>
<organism evidence="3 4">
    <name type="scientific">Bacteroides sedimenti</name>
    <dbReference type="NCBI Taxonomy" id="2136147"/>
    <lineage>
        <taxon>Bacteria</taxon>
        <taxon>Pseudomonadati</taxon>
        <taxon>Bacteroidota</taxon>
        <taxon>Bacteroidia</taxon>
        <taxon>Bacteroidales</taxon>
        <taxon>Bacteroidaceae</taxon>
        <taxon>Bacteroides</taxon>
    </lineage>
</organism>
<dbReference type="SUPFAM" id="SSF160574">
    <property type="entry name" value="BT0923-like"/>
    <property type="match status" value="1"/>
</dbReference>
<dbReference type="EMBL" id="AP028055">
    <property type="protein sequence ID" value="BEG98377.1"/>
    <property type="molecule type" value="Genomic_DNA"/>
</dbReference>
<feature type="chain" id="PRO_5046962110" description="Putative beta-lactamase-inhibitor-like PepSY-like domain-containing protein" evidence="1">
    <location>
        <begin position="20"/>
        <end position="142"/>
    </location>
</feature>
<name>A0ABM8IFW0_9BACE</name>
<protein>
    <recommendedName>
        <fullName evidence="2">Putative beta-lactamase-inhibitor-like PepSY-like domain-containing protein</fullName>
    </recommendedName>
</protein>